<feature type="region of interest" description="Disordered" evidence="1">
    <location>
        <begin position="143"/>
        <end position="164"/>
    </location>
</feature>
<evidence type="ECO:0000256" key="2">
    <source>
        <dbReference type="SAM" id="SignalP"/>
    </source>
</evidence>
<feature type="chain" id="PRO_5045259595" evidence="2">
    <location>
        <begin position="21"/>
        <end position="164"/>
    </location>
</feature>
<dbReference type="RefSeq" id="WP_371394263.1">
    <property type="nucleotide sequence ID" value="NZ_CP163421.1"/>
</dbReference>
<evidence type="ECO:0000256" key="1">
    <source>
        <dbReference type="SAM" id="MobiDB-lite"/>
    </source>
</evidence>
<organism evidence="3 4">
    <name type="scientific">Glycocaulis abyssi</name>
    <dbReference type="NCBI Taxonomy" id="1433403"/>
    <lineage>
        <taxon>Bacteria</taxon>
        <taxon>Pseudomonadati</taxon>
        <taxon>Pseudomonadota</taxon>
        <taxon>Alphaproteobacteria</taxon>
        <taxon>Maricaulales</taxon>
        <taxon>Maricaulaceae</taxon>
        <taxon>Glycocaulis</taxon>
    </lineage>
</organism>
<evidence type="ECO:0000313" key="4">
    <source>
        <dbReference type="Proteomes" id="UP001596024"/>
    </source>
</evidence>
<keyword evidence="4" id="KW-1185">Reference proteome</keyword>
<feature type="signal peptide" evidence="2">
    <location>
        <begin position="1"/>
        <end position="20"/>
    </location>
</feature>
<gene>
    <name evidence="3" type="ORF">ACFPB0_14015</name>
</gene>
<sequence>MKRILFAGLAMAALSTPALAQQGQVIRAGDTALSCREVIVEANAAAEVLGGAPEGGVFDSTYATEAATGLAQQAALMSGAGRAIPGIGAVGGFMRQRAQQREAELAAQREIAEKRWYWLSGLYEGGQCDSVLRAEAEAAAIAEQAAAQPESDEPVYQMGDPAEE</sequence>
<dbReference type="EMBL" id="JBHSGQ010000011">
    <property type="protein sequence ID" value="MFC4726408.1"/>
    <property type="molecule type" value="Genomic_DNA"/>
</dbReference>
<keyword evidence="2" id="KW-0732">Signal</keyword>
<protein>
    <submittedName>
        <fullName evidence="3">Uncharacterized protein</fullName>
    </submittedName>
</protein>
<dbReference type="Proteomes" id="UP001596024">
    <property type="component" value="Unassembled WGS sequence"/>
</dbReference>
<evidence type="ECO:0000313" key="3">
    <source>
        <dbReference type="EMBL" id="MFC4726408.1"/>
    </source>
</evidence>
<reference evidence="4" key="1">
    <citation type="journal article" date="2019" name="Int. J. Syst. Evol. Microbiol.">
        <title>The Global Catalogue of Microorganisms (GCM) 10K type strain sequencing project: providing services to taxonomists for standard genome sequencing and annotation.</title>
        <authorList>
            <consortium name="The Broad Institute Genomics Platform"/>
            <consortium name="The Broad Institute Genome Sequencing Center for Infectious Disease"/>
            <person name="Wu L."/>
            <person name="Ma J."/>
        </authorList>
    </citation>
    <scope>NUCLEOTIDE SEQUENCE [LARGE SCALE GENOMIC DNA]</scope>
    <source>
        <strain evidence="4">CCUG 62981</strain>
    </source>
</reference>
<accession>A0ABV9NIL1</accession>
<proteinExistence type="predicted"/>
<name>A0ABV9NIL1_9PROT</name>
<comment type="caution">
    <text evidence="3">The sequence shown here is derived from an EMBL/GenBank/DDBJ whole genome shotgun (WGS) entry which is preliminary data.</text>
</comment>